<dbReference type="RefSeq" id="WP_145632090.1">
    <property type="nucleotide sequence ID" value="NZ_VIWP01000001.1"/>
</dbReference>
<dbReference type="Gene3D" id="1.10.287.130">
    <property type="match status" value="1"/>
</dbReference>
<keyword evidence="10 19" id="KW-0418">Kinase</keyword>
<dbReference type="Pfam" id="PF00512">
    <property type="entry name" value="HisKA"/>
    <property type="match status" value="1"/>
</dbReference>
<dbReference type="InterPro" id="IPR004358">
    <property type="entry name" value="Sig_transdc_His_kin-like_C"/>
</dbReference>
<evidence type="ECO:0000313" key="20">
    <source>
        <dbReference type="Proteomes" id="UP000320653"/>
    </source>
</evidence>
<keyword evidence="5" id="KW-0997">Cell inner membrane</keyword>
<dbReference type="PRINTS" id="PR00344">
    <property type="entry name" value="BCTRLSENSOR"/>
</dbReference>
<accession>A0A561R7Y3</accession>
<keyword evidence="4" id="KW-1003">Cell membrane</keyword>
<evidence type="ECO:0000256" key="10">
    <source>
        <dbReference type="ARBA" id="ARBA00022777"/>
    </source>
</evidence>
<dbReference type="Pfam" id="PF02518">
    <property type="entry name" value="HATPase_c"/>
    <property type="match status" value="1"/>
</dbReference>
<evidence type="ECO:0000259" key="17">
    <source>
        <dbReference type="PROSITE" id="PS50109"/>
    </source>
</evidence>
<dbReference type="Proteomes" id="UP000320653">
    <property type="component" value="Unassembled WGS sequence"/>
</dbReference>
<keyword evidence="9" id="KW-0547">Nucleotide-binding</keyword>
<keyword evidence="13" id="KW-0902">Two-component regulatory system</keyword>
<evidence type="ECO:0000256" key="4">
    <source>
        <dbReference type="ARBA" id="ARBA00022475"/>
    </source>
</evidence>
<organism evidence="19 20">
    <name type="scientific">Neorhizobium alkalisoli</name>
    <dbReference type="NCBI Taxonomy" id="528178"/>
    <lineage>
        <taxon>Bacteria</taxon>
        <taxon>Pseudomonadati</taxon>
        <taxon>Pseudomonadota</taxon>
        <taxon>Alphaproteobacteria</taxon>
        <taxon>Hyphomicrobiales</taxon>
        <taxon>Rhizobiaceae</taxon>
        <taxon>Rhizobium/Agrobacterium group</taxon>
        <taxon>Neorhizobium</taxon>
    </lineage>
</organism>
<feature type="compositionally biased region" description="Basic residues" evidence="15">
    <location>
        <begin position="492"/>
        <end position="503"/>
    </location>
</feature>
<name>A0A561R7Y3_9HYPH</name>
<dbReference type="GO" id="GO:0005524">
    <property type="term" value="F:ATP binding"/>
    <property type="evidence" value="ECO:0007669"/>
    <property type="project" value="UniProtKB-KW"/>
</dbReference>
<dbReference type="SMART" id="SM00304">
    <property type="entry name" value="HAMP"/>
    <property type="match status" value="1"/>
</dbReference>
<dbReference type="GO" id="GO:0005886">
    <property type="term" value="C:plasma membrane"/>
    <property type="evidence" value="ECO:0007669"/>
    <property type="project" value="UniProtKB-SubCell"/>
</dbReference>
<keyword evidence="11" id="KW-0067">ATP-binding</keyword>
<dbReference type="AlphaFoldDB" id="A0A561R7Y3"/>
<evidence type="ECO:0000256" key="1">
    <source>
        <dbReference type="ARBA" id="ARBA00000085"/>
    </source>
</evidence>
<evidence type="ECO:0000259" key="18">
    <source>
        <dbReference type="PROSITE" id="PS50885"/>
    </source>
</evidence>
<comment type="caution">
    <text evidence="19">The sequence shown here is derived from an EMBL/GenBank/DDBJ whole genome shotgun (WGS) entry which is preliminary data.</text>
</comment>
<evidence type="ECO:0000313" key="19">
    <source>
        <dbReference type="EMBL" id="TWF58719.1"/>
    </source>
</evidence>
<evidence type="ECO:0000256" key="12">
    <source>
        <dbReference type="ARBA" id="ARBA00022989"/>
    </source>
</evidence>
<dbReference type="InterPro" id="IPR050980">
    <property type="entry name" value="2C_sensor_his_kinase"/>
</dbReference>
<dbReference type="Pfam" id="PF00672">
    <property type="entry name" value="HAMP"/>
    <property type="match status" value="1"/>
</dbReference>
<dbReference type="InterPro" id="IPR003661">
    <property type="entry name" value="HisK_dim/P_dom"/>
</dbReference>
<keyword evidence="6" id="KW-0597">Phosphoprotein</keyword>
<dbReference type="SUPFAM" id="SSF158472">
    <property type="entry name" value="HAMP domain-like"/>
    <property type="match status" value="1"/>
</dbReference>
<sequence>MIHWWRSSLATQFIGFMLLALVISQIITFLVSWDERSQALHAAVKSEFFSRSATLTRLIETLQPDLRQSVLSSSETSYSRFWLSDRDETDALAWRRRAVAELSRPLDNFVDLGRSYGFQTKPPGTRIRDDELAAANAGQSWTTPTNFLWNQPQEAKFLYFDGRNGYGLTVKIADGVWLNCASYKADNAFWWNSKTLTSLAITASVLSLIGIFIARRITRPLRRLAASAEALGRGENLPALPEDGPDDVKATTVAFNRMQERLHRFVEDRTRMLAAIGHDLRTPLTSLRLRAEFVKDPGIRDKMVATIDELQTMTEAAIAFARGEVNVEETRTIDLQALVGSICDDLADIGQSVTFMEAQRTTYRCRPEGLRRAVRNLAENATRYAGHAVVSVRHTGTSIDIVIEDNGPGVPEAMREKVFAPFFRLEASRNRETGGVGLGLSIARAVARQHGGDVVLTSNNPGLCAVISLPREGFVEAGSHARPEKSSQFAARARRKSQKAGVV</sequence>
<proteinExistence type="predicted"/>
<dbReference type="InterPro" id="IPR036097">
    <property type="entry name" value="HisK_dim/P_sf"/>
</dbReference>
<keyword evidence="8 16" id="KW-0812">Transmembrane</keyword>
<dbReference type="SMART" id="SM00388">
    <property type="entry name" value="HisKA"/>
    <property type="match status" value="1"/>
</dbReference>
<keyword evidence="7" id="KW-0808">Transferase</keyword>
<evidence type="ECO:0000256" key="9">
    <source>
        <dbReference type="ARBA" id="ARBA00022741"/>
    </source>
</evidence>
<evidence type="ECO:0000256" key="8">
    <source>
        <dbReference type="ARBA" id="ARBA00022692"/>
    </source>
</evidence>
<dbReference type="InterPro" id="IPR036890">
    <property type="entry name" value="HATPase_C_sf"/>
</dbReference>
<dbReference type="CDD" id="cd06225">
    <property type="entry name" value="HAMP"/>
    <property type="match status" value="1"/>
</dbReference>
<keyword evidence="14 16" id="KW-0472">Membrane</keyword>
<feature type="transmembrane region" description="Helical" evidence="16">
    <location>
        <begin position="196"/>
        <end position="214"/>
    </location>
</feature>
<protein>
    <recommendedName>
        <fullName evidence="3">histidine kinase</fullName>
        <ecNumber evidence="3">2.7.13.3</ecNumber>
    </recommendedName>
</protein>
<dbReference type="PROSITE" id="PS50109">
    <property type="entry name" value="HIS_KIN"/>
    <property type="match status" value="1"/>
</dbReference>
<evidence type="ECO:0000256" key="2">
    <source>
        <dbReference type="ARBA" id="ARBA00004429"/>
    </source>
</evidence>
<keyword evidence="20" id="KW-1185">Reference proteome</keyword>
<evidence type="ECO:0000256" key="14">
    <source>
        <dbReference type="ARBA" id="ARBA00023136"/>
    </source>
</evidence>
<comment type="catalytic activity">
    <reaction evidence="1">
        <text>ATP + protein L-histidine = ADP + protein N-phospho-L-histidine.</text>
        <dbReference type="EC" id="2.7.13.3"/>
    </reaction>
</comment>
<evidence type="ECO:0000256" key="13">
    <source>
        <dbReference type="ARBA" id="ARBA00023012"/>
    </source>
</evidence>
<dbReference type="PROSITE" id="PS50885">
    <property type="entry name" value="HAMP"/>
    <property type="match status" value="1"/>
</dbReference>
<dbReference type="OrthoDB" id="9804645at2"/>
<dbReference type="InterPro" id="IPR003594">
    <property type="entry name" value="HATPase_dom"/>
</dbReference>
<feature type="domain" description="HAMP" evidence="18">
    <location>
        <begin position="215"/>
        <end position="267"/>
    </location>
</feature>
<evidence type="ECO:0000256" key="11">
    <source>
        <dbReference type="ARBA" id="ARBA00022840"/>
    </source>
</evidence>
<dbReference type="Gene3D" id="1.10.8.500">
    <property type="entry name" value="HAMP domain in histidine kinase"/>
    <property type="match status" value="1"/>
</dbReference>
<evidence type="ECO:0000256" key="6">
    <source>
        <dbReference type="ARBA" id="ARBA00022553"/>
    </source>
</evidence>
<evidence type="ECO:0000256" key="7">
    <source>
        <dbReference type="ARBA" id="ARBA00022679"/>
    </source>
</evidence>
<feature type="region of interest" description="Disordered" evidence="15">
    <location>
        <begin position="478"/>
        <end position="503"/>
    </location>
</feature>
<gene>
    <name evidence="19" type="ORF">FHW37_101523</name>
</gene>
<dbReference type="Gene3D" id="3.30.565.10">
    <property type="entry name" value="Histidine kinase-like ATPase, C-terminal domain"/>
    <property type="match status" value="1"/>
</dbReference>
<dbReference type="EMBL" id="VIWP01000001">
    <property type="protein sequence ID" value="TWF58719.1"/>
    <property type="molecule type" value="Genomic_DNA"/>
</dbReference>
<feature type="transmembrane region" description="Helical" evidence="16">
    <location>
        <begin position="12"/>
        <end position="33"/>
    </location>
</feature>
<evidence type="ECO:0000256" key="16">
    <source>
        <dbReference type="SAM" id="Phobius"/>
    </source>
</evidence>
<dbReference type="PANTHER" id="PTHR44936:SF5">
    <property type="entry name" value="SENSOR HISTIDINE KINASE ENVZ"/>
    <property type="match status" value="1"/>
</dbReference>
<dbReference type="SUPFAM" id="SSF47384">
    <property type="entry name" value="Homodimeric domain of signal transducing histidine kinase"/>
    <property type="match status" value="1"/>
</dbReference>
<dbReference type="InterPro" id="IPR003660">
    <property type="entry name" value="HAMP_dom"/>
</dbReference>
<evidence type="ECO:0000256" key="15">
    <source>
        <dbReference type="SAM" id="MobiDB-lite"/>
    </source>
</evidence>
<dbReference type="InterPro" id="IPR005467">
    <property type="entry name" value="His_kinase_dom"/>
</dbReference>
<dbReference type="PANTHER" id="PTHR44936">
    <property type="entry name" value="SENSOR PROTEIN CREC"/>
    <property type="match status" value="1"/>
</dbReference>
<evidence type="ECO:0000256" key="3">
    <source>
        <dbReference type="ARBA" id="ARBA00012438"/>
    </source>
</evidence>
<reference evidence="19 20" key="1">
    <citation type="submission" date="2019-06" db="EMBL/GenBank/DDBJ databases">
        <title>Sorghum-associated microbial communities from plants grown in Nebraska, USA.</title>
        <authorList>
            <person name="Schachtman D."/>
        </authorList>
    </citation>
    <scope>NUCLEOTIDE SEQUENCE [LARGE SCALE GENOMIC DNA]</scope>
    <source>
        <strain evidence="19 20">1225</strain>
    </source>
</reference>
<dbReference type="SMART" id="SM00387">
    <property type="entry name" value="HATPase_c"/>
    <property type="match status" value="1"/>
</dbReference>
<dbReference type="EC" id="2.7.13.3" evidence="3"/>
<comment type="subcellular location">
    <subcellularLocation>
        <location evidence="2">Cell inner membrane</location>
        <topology evidence="2">Multi-pass membrane protein</topology>
    </subcellularLocation>
</comment>
<dbReference type="SUPFAM" id="SSF55874">
    <property type="entry name" value="ATPase domain of HSP90 chaperone/DNA topoisomerase II/histidine kinase"/>
    <property type="match status" value="1"/>
</dbReference>
<dbReference type="GO" id="GO:0000155">
    <property type="term" value="F:phosphorelay sensor kinase activity"/>
    <property type="evidence" value="ECO:0007669"/>
    <property type="project" value="InterPro"/>
</dbReference>
<feature type="domain" description="Histidine kinase" evidence="17">
    <location>
        <begin position="275"/>
        <end position="473"/>
    </location>
</feature>
<dbReference type="CDD" id="cd00082">
    <property type="entry name" value="HisKA"/>
    <property type="match status" value="1"/>
</dbReference>
<evidence type="ECO:0000256" key="5">
    <source>
        <dbReference type="ARBA" id="ARBA00022519"/>
    </source>
</evidence>
<keyword evidence="12 16" id="KW-1133">Transmembrane helix</keyword>